<gene>
    <name evidence="3" type="ORF">V474_16310</name>
</gene>
<evidence type="ECO:0000259" key="2">
    <source>
        <dbReference type="Pfam" id="PF00561"/>
    </source>
</evidence>
<organism evidence="3 4">
    <name type="scientific">Novosphingobium barchaimii LL02</name>
    <dbReference type="NCBI Taxonomy" id="1114963"/>
    <lineage>
        <taxon>Bacteria</taxon>
        <taxon>Pseudomonadati</taxon>
        <taxon>Pseudomonadota</taxon>
        <taxon>Alphaproteobacteria</taxon>
        <taxon>Sphingomonadales</taxon>
        <taxon>Sphingomonadaceae</taxon>
        <taxon>Novosphingobium</taxon>
    </lineage>
</organism>
<dbReference type="Gene3D" id="3.40.50.1820">
    <property type="entry name" value="alpha/beta hydrolase"/>
    <property type="match status" value="2"/>
</dbReference>
<dbReference type="InterPro" id="IPR000073">
    <property type="entry name" value="AB_hydrolase_1"/>
</dbReference>
<reference evidence="3 4" key="1">
    <citation type="journal article" date="2015" name="G3 (Bethesda)">
        <title>Insights into Ongoing Evolution of the Hexachlorocyclohexane Catabolic Pathway from Comparative Genomics of Ten Sphingomonadaceae Strains.</title>
        <authorList>
            <person name="Pearce S.L."/>
            <person name="Oakeshott J.G."/>
            <person name="Pandey G."/>
        </authorList>
    </citation>
    <scope>NUCLEOTIDE SEQUENCE [LARGE SCALE GENOMIC DNA]</scope>
    <source>
        <strain evidence="3 4">LL02</strain>
    </source>
</reference>
<dbReference type="PATRIC" id="fig|1114963.3.peg.2096"/>
<dbReference type="AlphaFoldDB" id="A0A0J7XYD9"/>
<protein>
    <recommendedName>
        <fullName evidence="2">AB hydrolase-1 domain-containing protein</fullName>
    </recommendedName>
</protein>
<dbReference type="EMBL" id="JACU01000004">
    <property type="protein sequence ID" value="KMS56691.1"/>
    <property type="molecule type" value="Genomic_DNA"/>
</dbReference>
<evidence type="ECO:0000313" key="4">
    <source>
        <dbReference type="Proteomes" id="UP000052268"/>
    </source>
</evidence>
<sequence length="562" mass="60023">MTTTTAEGIERHYVTTQGRQVHYRVCGQGPAVVLLHDSPRSSRLHSPAMKMLASRFRVFALDTPGYGNSDPLTATEPTILDFAEALGETLAALGLERAPLYATHTGAKIALALAARGGKMPLLVLDGLSIPDAPAPETFISAYMRPFQPDASGAYLAAEWVHVRDMLRWFPWFSHEAKSRIAMDSPSAEWLEDYGIDLFSAGPHYSCAYAAAMRWSPWEDLLAVKVPTLVAAKSDDVLYAYLDKVPTDHNPSLSVERLGSDRGEWLDWLAERLTQAATAAAPASPPTQHEAQRGYVDLPQGQLHWRRGGSQQGRTALILSAPTTLEALDWACELGAERPTLVPDLPGFGDSDPLPEPCADAVADCLALLIERLGCGPVDVVAIDLAAPIGARLAARHPALINALTINGAPPLGAAAAATMRAATSPQIAFDAHAGSHLHRAWHMLRDSQVQWPWYDLSQQAARKTGVLPDPMAMLAALTGILKQRQHFGQAADAALGACEAASWAEVSVPALVCLGDDPAQREAPEIAALMPQARTLQLPSDRAQAAALLLAAMGAHLAVAS</sequence>
<keyword evidence="4" id="KW-1185">Reference proteome</keyword>
<dbReference type="PANTHER" id="PTHR42977">
    <property type="entry name" value="HYDROLASE-RELATED"/>
    <property type="match status" value="1"/>
</dbReference>
<evidence type="ECO:0000256" key="1">
    <source>
        <dbReference type="ARBA" id="ARBA00022801"/>
    </source>
</evidence>
<dbReference type="InterPro" id="IPR029058">
    <property type="entry name" value="AB_hydrolase_fold"/>
</dbReference>
<dbReference type="RefSeq" id="WP_059151333.1">
    <property type="nucleotide sequence ID" value="NZ_KQ130453.1"/>
</dbReference>
<dbReference type="OrthoDB" id="9799612at2"/>
<comment type="caution">
    <text evidence="3">The sequence shown here is derived from an EMBL/GenBank/DDBJ whole genome shotgun (WGS) entry which is preliminary data.</text>
</comment>
<keyword evidence="1" id="KW-0378">Hydrolase</keyword>
<proteinExistence type="predicted"/>
<dbReference type="InterPro" id="IPR051340">
    <property type="entry name" value="Haloalkane_dehalogenase"/>
</dbReference>
<dbReference type="Pfam" id="PF00561">
    <property type="entry name" value="Abhydrolase_1"/>
    <property type="match status" value="2"/>
</dbReference>
<dbReference type="Proteomes" id="UP000052268">
    <property type="component" value="Unassembled WGS sequence"/>
</dbReference>
<feature type="domain" description="AB hydrolase-1" evidence="2">
    <location>
        <begin position="30"/>
        <end position="163"/>
    </location>
</feature>
<accession>A0A0J7XYD9</accession>
<dbReference type="SUPFAM" id="SSF53474">
    <property type="entry name" value="alpha/beta-Hydrolases"/>
    <property type="match status" value="2"/>
</dbReference>
<dbReference type="PANTHER" id="PTHR42977:SF3">
    <property type="entry name" value="AB HYDROLASE-1 DOMAIN-CONTAINING PROTEIN"/>
    <property type="match status" value="1"/>
</dbReference>
<dbReference type="GO" id="GO:0004301">
    <property type="term" value="F:epoxide hydrolase activity"/>
    <property type="evidence" value="ECO:0007669"/>
    <property type="project" value="TreeGrafter"/>
</dbReference>
<feature type="domain" description="AB hydrolase-1" evidence="2">
    <location>
        <begin position="339"/>
        <end position="418"/>
    </location>
</feature>
<evidence type="ECO:0000313" key="3">
    <source>
        <dbReference type="EMBL" id="KMS56691.1"/>
    </source>
</evidence>
<name>A0A0J7XYD9_9SPHN</name>